<dbReference type="Proteomes" id="UP000326545">
    <property type="component" value="Segment"/>
</dbReference>
<keyword evidence="1" id="KW-0436">Ligase</keyword>
<dbReference type="EMBL" id="MN184887">
    <property type="protein sequence ID" value="QEQ94827.1"/>
    <property type="molecule type" value="Genomic_DNA"/>
</dbReference>
<dbReference type="GO" id="GO:0004812">
    <property type="term" value="F:aminoacyl-tRNA ligase activity"/>
    <property type="evidence" value="ECO:0007669"/>
    <property type="project" value="UniProtKB-KW"/>
</dbReference>
<keyword evidence="2" id="KW-1185">Reference proteome</keyword>
<reference evidence="1 2" key="1">
    <citation type="submission" date="2019-07" db="EMBL/GenBank/DDBJ databases">
        <title>Complete genome sequence of bacteriophages infecting Erwinia pyrifoliae.</title>
        <authorList>
            <person name="Kim S.G."/>
            <person name="Park S.C."/>
        </authorList>
    </citation>
    <scope>NUCLEOTIDE SEQUENCE [LARGE SCALE GENOMIC DNA]</scope>
</reference>
<gene>
    <name evidence="1" type="ORF">pEpSNUABM01_001</name>
</gene>
<name>A0A5J6DAK2_9CAUD</name>
<organism evidence="1 2">
    <name type="scientific">Erwinia phage pEp_SNUABM_01</name>
    <dbReference type="NCBI Taxonomy" id="2601643"/>
    <lineage>
        <taxon>Viruses</taxon>
        <taxon>Duplodnaviria</taxon>
        <taxon>Heunggongvirae</taxon>
        <taxon>Uroviricota</taxon>
        <taxon>Caudoviricetes</taxon>
        <taxon>Vequintavirinae</taxon>
        <taxon>Henunavirus</taxon>
        <taxon>Henunavirus SNUABM01</taxon>
    </lineage>
</organism>
<keyword evidence="1" id="KW-0030">Aminoacyl-tRNA synthetase</keyword>
<sequence>MIDKADGRAMPVELLALDVGLTLTEMLETLEHFDHLGYTSLDDGVVSVSEWKVMFPPSKCDHLYLGKTTGGWFKIGVTKKPAVRFWQLQHKPDHQDEFEYISVFQFKEPGAATFTEKGVKKLLSDSCATKSFSTEYFKGDDVLDKVVALIAEYRKQHRNEDVTSGYTKKALCGLSC</sequence>
<evidence type="ECO:0000313" key="1">
    <source>
        <dbReference type="EMBL" id="QEQ94827.1"/>
    </source>
</evidence>
<accession>A0A5J6DAK2</accession>
<evidence type="ECO:0000313" key="2">
    <source>
        <dbReference type="Proteomes" id="UP000326545"/>
    </source>
</evidence>
<protein>
    <submittedName>
        <fullName evidence="1">Prolyl-tRNA synthetase</fullName>
    </submittedName>
</protein>
<dbReference type="Pfam" id="PF13455">
    <property type="entry name" value="MUG113"/>
    <property type="match status" value="1"/>
</dbReference>
<proteinExistence type="predicted"/>